<name>A0A5J4QPB0_9ZZZZ</name>
<dbReference type="AlphaFoldDB" id="A0A5J4QPB0"/>
<protein>
    <recommendedName>
        <fullName evidence="2">DUF2764 domain-containing protein</fullName>
    </recommendedName>
</protein>
<accession>A0A5J4QPB0</accession>
<reference evidence="1" key="1">
    <citation type="submission" date="2019-03" db="EMBL/GenBank/DDBJ databases">
        <title>Single cell metagenomics reveals metabolic interactions within the superorganism composed of flagellate Streblomastix strix and complex community of Bacteroidetes bacteria on its surface.</title>
        <authorList>
            <person name="Treitli S.C."/>
            <person name="Kolisko M."/>
            <person name="Husnik F."/>
            <person name="Keeling P."/>
            <person name="Hampl V."/>
        </authorList>
    </citation>
    <scope>NUCLEOTIDE SEQUENCE</scope>
    <source>
        <strain evidence="1">STM</strain>
    </source>
</reference>
<organism evidence="1">
    <name type="scientific">termite gut metagenome</name>
    <dbReference type="NCBI Taxonomy" id="433724"/>
    <lineage>
        <taxon>unclassified sequences</taxon>
        <taxon>metagenomes</taxon>
        <taxon>organismal metagenomes</taxon>
    </lineage>
</organism>
<dbReference type="Pfam" id="PF10962">
    <property type="entry name" value="DUF2764"/>
    <property type="match status" value="1"/>
</dbReference>
<evidence type="ECO:0008006" key="2">
    <source>
        <dbReference type="Google" id="ProtNLM"/>
    </source>
</evidence>
<gene>
    <name evidence="1" type="ORF">EZS27_027959</name>
</gene>
<dbReference type="EMBL" id="SNRY01003027">
    <property type="protein sequence ID" value="KAA6322503.1"/>
    <property type="molecule type" value="Genomic_DNA"/>
</dbReference>
<proteinExistence type="predicted"/>
<sequence length="177" mass="20859">FIFEYYNGFESGGRDGVSQEDHLSALYYEYGMNCGNAFVASWFELNLNINNILTALTVRKYKWEIASLIVGNTDVCESLRTSGARDFGLLGDVGYFDRLLKISEIQELTDREKRIDAMRWDWIEEMSFFNYFTIERLYAFLLQMDMIERWISLDKEKGSRLFRNMIDSLKNEVQIPK</sequence>
<evidence type="ECO:0000313" key="1">
    <source>
        <dbReference type="EMBL" id="KAA6322503.1"/>
    </source>
</evidence>
<dbReference type="InterPro" id="IPR024492">
    <property type="entry name" value="DUF2764"/>
</dbReference>
<feature type="non-terminal residue" evidence="1">
    <location>
        <position position="1"/>
    </location>
</feature>
<comment type="caution">
    <text evidence="1">The sequence shown here is derived from an EMBL/GenBank/DDBJ whole genome shotgun (WGS) entry which is preliminary data.</text>
</comment>